<feature type="region of interest" description="Disordered" evidence="1">
    <location>
        <begin position="1"/>
        <end position="35"/>
    </location>
</feature>
<organism evidence="2 3">
    <name type="scientific">Pontibacter saemangeumensis</name>
    <dbReference type="NCBI Taxonomy" id="1084525"/>
    <lineage>
        <taxon>Bacteria</taxon>
        <taxon>Pseudomonadati</taxon>
        <taxon>Bacteroidota</taxon>
        <taxon>Cytophagia</taxon>
        <taxon>Cytophagales</taxon>
        <taxon>Hymenobacteraceae</taxon>
        <taxon>Pontibacter</taxon>
    </lineage>
</organism>
<keyword evidence="3" id="KW-1185">Reference proteome</keyword>
<proteinExistence type="predicted"/>
<comment type="caution">
    <text evidence="2">The sequence shown here is derived from an EMBL/GenBank/DDBJ whole genome shotgun (WGS) entry which is preliminary data.</text>
</comment>
<evidence type="ECO:0000313" key="2">
    <source>
        <dbReference type="EMBL" id="GAA4424025.1"/>
    </source>
</evidence>
<sequence length="71" mass="7486">MQAYSGLEGKKGDKAAALSENGNGQVPVVCTPGGGAQSVRLELPKNWLEETTDEELLAGISEAQQETKVQQ</sequence>
<evidence type="ECO:0000313" key="3">
    <source>
        <dbReference type="Proteomes" id="UP001500552"/>
    </source>
</evidence>
<gene>
    <name evidence="2" type="ORF">GCM10023188_03360</name>
</gene>
<name>A0ABP8L7T2_9BACT</name>
<dbReference type="EMBL" id="BAABHC010000002">
    <property type="protein sequence ID" value="GAA4424025.1"/>
    <property type="molecule type" value="Genomic_DNA"/>
</dbReference>
<dbReference type="Proteomes" id="UP001500552">
    <property type="component" value="Unassembled WGS sequence"/>
</dbReference>
<protein>
    <submittedName>
        <fullName evidence="2">Uncharacterized protein</fullName>
    </submittedName>
</protein>
<accession>A0ABP8L7T2</accession>
<reference evidence="3" key="1">
    <citation type="journal article" date="2019" name="Int. J. Syst. Evol. Microbiol.">
        <title>The Global Catalogue of Microorganisms (GCM) 10K type strain sequencing project: providing services to taxonomists for standard genome sequencing and annotation.</title>
        <authorList>
            <consortium name="The Broad Institute Genomics Platform"/>
            <consortium name="The Broad Institute Genome Sequencing Center for Infectious Disease"/>
            <person name="Wu L."/>
            <person name="Ma J."/>
        </authorList>
    </citation>
    <scope>NUCLEOTIDE SEQUENCE [LARGE SCALE GENOMIC DNA]</scope>
    <source>
        <strain evidence="3">JCM 17926</strain>
    </source>
</reference>
<evidence type="ECO:0000256" key="1">
    <source>
        <dbReference type="SAM" id="MobiDB-lite"/>
    </source>
</evidence>